<dbReference type="EMBL" id="BLAY01000402">
    <property type="protein sequence ID" value="GET44540.1"/>
    <property type="molecule type" value="Genomic_DNA"/>
</dbReference>
<keyword evidence="2" id="KW-1185">Reference proteome</keyword>
<gene>
    <name evidence="1" type="ORF">MiSe_93700</name>
</gene>
<evidence type="ECO:0000313" key="1">
    <source>
        <dbReference type="EMBL" id="GET44540.1"/>
    </source>
</evidence>
<evidence type="ECO:0000313" key="2">
    <source>
        <dbReference type="Proteomes" id="UP001050975"/>
    </source>
</evidence>
<reference evidence="1" key="1">
    <citation type="submission" date="2019-10" db="EMBL/GenBank/DDBJ databases">
        <title>Draft genome sequece of Microseira wollei NIES-4236.</title>
        <authorList>
            <person name="Yamaguchi H."/>
            <person name="Suzuki S."/>
            <person name="Kawachi M."/>
        </authorList>
    </citation>
    <scope>NUCLEOTIDE SEQUENCE</scope>
    <source>
        <strain evidence="1">NIES-4236</strain>
    </source>
</reference>
<sequence>MREPIALTGSSQAILTASTGNAQVECFSARPIYDKIKFQIGDDYYALVQLFVASFDIASNIVSLSPAALPDLRDLDNRTEQATKIYNNWLNYEKVGIQLLSDDGGGLFRKQGQPIVLQNIPFQLPIQHLRPYLSATQEVLLVGESERIGAQVLSDLGYKQLSGRDEVLIKTQCQADIKLIEIKEQSINNWYPIGINLPANEPVIVRPFNNRRRALYVVNAELT</sequence>
<proteinExistence type="predicted"/>
<accession>A0AAV3XR74</accession>
<protein>
    <submittedName>
        <fullName evidence="1">Uncharacterized protein</fullName>
    </submittedName>
</protein>
<organism evidence="1 2">
    <name type="scientific">Microseira wollei NIES-4236</name>
    <dbReference type="NCBI Taxonomy" id="2530354"/>
    <lineage>
        <taxon>Bacteria</taxon>
        <taxon>Bacillati</taxon>
        <taxon>Cyanobacteriota</taxon>
        <taxon>Cyanophyceae</taxon>
        <taxon>Oscillatoriophycideae</taxon>
        <taxon>Aerosakkonematales</taxon>
        <taxon>Aerosakkonemataceae</taxon>
        <taxon>Microseira</taxon>
    </lineage>
</organism>
<comment type="caution">
    <text evidence="1">The sequence shown here is derived from an EMBL/GenBank/DDBJ whole genome shotgun (WGS) entry which is preliminary data.</text>
</comment>
<name>A0AAV3XR74_9CYAN</name>
<dbReference type="AlphaFoldDB" id="A0AAV3XR74"/>
<dbReference type="RefSeq" id="WP_226594691.1">
    <property type="nucleotide sequence ID" value="NZ_BLAY01000402.1"/>
</dbReference>
<dbReference type="Proteomes" id="UP001050975">
    <property type="component" value="Unassembled WGS sequence"/>
</dbReference>